<dbReference type="AlphaFoldDB" id="A0A5C5XXC1"/>
<sequence length="406" mass="44018">MTAAAWCPAQRVQVPEYNGAYGAAPQTFAPPAVGAATPMYGAPLAGPGFDPYSTPGVGLPPASTPYTAAPPVSPYAPYGGAPAYPPAPAAPYGATPYGATPYGTVPPYPAASPSDAGASPFAWEQGTYGFETADGGTLEFQKFLQELSFEHTYLYGDHSFDALELHRFEMSSTVALPLAGNIKSPLLITPGFAFNWFEGPVTVPTMTSSGADLPPRVYDAYLDLAWYPPPSPMFGAELGVRTGVWTDFQEVNSDSVRVLGRGLAKVRVSPTLELLVGAVYLDRLRVKLLPAGGFHLRPNDVWDLYMVFPNPKIRRRLAPYGTVDWVWFVAGEYGGGSWTVQRLTGPDRVDYNDVRVSTGFEWENQRQVSGHFEIGVVFDRELIYQSDDPYRFAPDTTIMLRGGVDF</sequence>
<keyword evidence="2" id="KW-1185">Reference proteome</keyword>
<name>A0A5C5XXC1_9BACT</name>
<dbReference type="Proteomes" id="UP000318478">
    <property type="component" value="Unassembled WGS sequence"/>
</dbReference>
<proteinExistence type="predicted"/>
<comment type="caution">
    <text evidence="1">The sequence shown here is derived from an EMBL/GenBank/DDBJ whole genome shotgun (WGS) entry which is preliminary data.</text>
</comment>
<organism evidence="1 2">
    <name type="scientific">Posidoniimonas polymericola</name>
    <dbReference type="NCBI Taxonomy" id="2528002"/>
    <lineage>
        <taxon>Bacteria</taxon>
        <taxon>Pseudomonadati</taxon>
        <taxon>Planctomycetota</taxon>
        <taxon>Planctomycetia</taxon>
        <taxon>Pirellulales</taxon>
        <taxon>Lacipirellulaceae</taxon>
        <taxon>Posidoniimonas</taxon>
    </lineage>
</organism>
<dbReference type="EMBL" id="SJPO01000012">
    <property type="protein sequence ID" value="TWT67600.1"/>
    <property type="molecule type" value="Genomic_DNA"/>
</dbReference>
<accession>A0A5C5XXC1</accession>
<gene>
    <name evidence="1" type="ORF">Pla123a_41560</name>
</gene>
<reference evidence="1 2" key="1">
    <citation type="submission" date="2019-02" db="EMBL/GenBank/DDBJ databases">
        <title>Deep-cultivation of Planctomycetes and their phenomic and genomic characterization uncovers novel biology.</title>
        <authorList>
            <person name="Wiegand S."/>
            <person name="Jogler M."/>
            <person name="Boedeker C."/>
            <person name="Pinto D."/>
            <person name="Vollmers J."/>
            <person name="Rivas-Marin E."/>
            <person name="Kohn T."/>
            <person name="Peeters S.H."/>
            <person name="Heuer A."/>
            <person name="Rast P."/>
            <person name="Oberbeckmann S."/>
            <person name="Bunk B."/>
            <person name="Jeske O."/>
            <person name="Meyerdierks A."/>
            <person name="Storesund J.E."/>
            <person name="Kallscheuer N."/>
            <person name="Luecker S."/>
            <person name="Lage O.M."/>
            <person name="Pohl T."/>
            <person name="Merkel B.J."/>
            <person name="Hornburger P."/>
            <person name="Mueller R.-W."/>
            <person name="Bruemmer F."/>
            <person name="Labrenz M."/>
            <person name="Spormann A.M."/>
            <person name="Op Den Camp H."/>
            <person name="Overmann J."/>
            <person name="Amann R."/>
            <person name="Jetten M.S.M."/>
            <person name="Mascher T."/>
            <person name="Medema M.H."/>
            <person name="Devos D.P."/>
            <person name="Kaster A.-K."/>
            <person name="Ovreas L."/>
            <person name="Rohde M."/>
            <person name="Galperin M.Y."/>
            <person name="Jogler C."/>
        </authorList>
    </citation>
    <scope>NUCLEOTIDE SEQUENCE [LARGE SCALE GENOMIC DNA]</scope>
    <source>
        <strain evidence="1 2">Pla123a</strain>
    </source>
</reference>
<evidence type="ECO:0000313" key="1">
    <source>
        <dbReference type="EMBL" id="TWT67600.1"/>
    </source>
</evidence>
<evidence type="ECO:0000313" key="2">
    <source>
        <dbReference type="Proteomes" id="UP000318478"/>
    </source>
</evidence>
<protein>
    <submittedName>
        <fullName evidence="1">Uncharacterized protein</fullName>
    </submittedName>
</protein>